<keyword evidence="2" id="KW-0812">Transmembrane</keyword>
<reference evidence="3 4" key="1">
    <citation type="submission" date="2016-07" db="EMBL/GenBank/DDBJ databases">
        <title>Complete genome sequence of the Lentzea guizhouensis DHS C013.</title>
        <authorList>
            <person name="Cao C."/>
        </authorList>
    </citation>
    <scope>NUCLEOTIDE SEQUENCE [LARGE SCALE GENOMIC DNA]</scope>
    <source>
        <strain evidence="3 4">DHS C013</strain>
    </source>
</reference>
<name>A0A1B2HE86_9PSEU</name>
<dbReference type="EMBL" id="CP016793">
    <property type="protein sequence ID" value="ANZ36044.1"/>
    <property type="molecule type" value="Genomic_DNA"/>
</dbReference>
<keyword evidence="2" id="KW-1133">Transmembrane helix</keyword>
<organism evidence="3 4">
    <name type="scientific">Lentzea guizhouensis</name>
    <dbReference type="NCBI Taxonomy" id="1586287"/>
    <lineage>
        <taxon>Bacteria</taxon>
        <taxon>Bacillati</taxon>
        <taxon>Actinomycetota</taxon>
        <taxon>Actinomycetes</taxon>
        <taxon>Pseudonocardiales</taxon>
        <taxon>Pseudonocardiaceae</taxon>
        <taxon>Lentzea</taxon>
    </lineage>
</organism>
<dbReference type="Proteomes" id="UP000093053">
    <property type="component" value="Chromosome"/>
</dbReference>
<dbReference type="KEGG" id="led:BBK82_08155"/>
<protein>
    <submittedName>
        <fullName evidence="3">Uncharacterized protein</fullName>
    </submittedName>
</protein>
<proteinExistence type="predicted"/>
<keyword evidence="2" id="KW-0472">Membrane</keyword>
<feature type="region of interest" description="Disordered" evidence="1">
    <location>
        <begin position="100"/>
        <end position="128"/>
    </location>
</feature>
<evidence type="ECO:0000256" key="1">
    <source>
        <dbReference type="SAM" id="MobiDB-lite"/>
    </source>
</evidence>
<evidence type="ECO:0000313" key="4">
    <source>
        <dbReference type="Proteomes" id="UP000093053"/>
    </source>
</evidence>
<dbReference type="AlphaFoldDB" id="A0A1B2HE86"/>
<feature type="compositionally biased region" description="Basic and acidic residues" evidence="1">
    <location>
        <begin position="118"/>
        <end position="128"/>
    </location>
</feature>
<evidence type="ECO:0000313" key="3">
    <source>
        <dbReference type="EMBL" id="ANZ36044.1"/>
    </source>
</evidence>
<gene>
    <name evidence="3" type="ORF">BBK82_08155</name>
</gene>
<keyword evidence="4" id="KW-1185">Reference proteome</keyword>
<sequence>MLRSREHSPWYDVYVATLSVIVALIALAAGIYVPLKIDDDAQDRERTRSCLEAVVDLRGTMGRLETGYATAPDSRQDRLAGWDSAINAFERTRVTCRNSQLPKPRKAQSAEALSEQVHTGRERALAESRDLSSATDTLDWTIDCIKHLTAYSAN</sequence>
<accession>A0A1B2HE86</accession>
<evidence type="ECO:0000256" key="2">
    <source>
        <dbReference type="SAM" id="Phobius"/>
    </source>
</evidence>
<feature type="transmembrane region" description="Helical" evidence="2">
    <location>
        <begin position="13"/>
        <end position="35"/>
    </location>
</feature>